<feature type="domain" description="ATPase AAA-type core" evidence="1">
    <location>
        <begin position="423"/>
        <end position="506"/>
    </location>
</feature>
<dbReference type="PANTHER" id="PTHR43581:SF2">
    <property type="entry name" value="EXCINUCLEASE ATPASE SUBUNIT"/>
    <property type="match status" value="1"/>
</dbReference>
<dbReference type="PANTHER" id="PTHR43581">
    <property type="entry name" value="ATP/GTP PHOSPHATASE"/>
    <property type="match status" value="1"/>
</dbReference>
<organism evidence="2 3">
    <name type="scientific">Paenibacillus athensensis</name>
    <dbReference type="NCBI Taxonomy" id="1967502"/>
    <lineage>
        <taxon>Bacteria</taxon>
        <taxon>Bacillati</taxon>
        <taxon>Bacillota</taxon>
        <taxon>Bacilli</taxon>
        <taxon>Bacillales</taxon>
        <taxon>Paenibacillaceae</taxon>
        <taxon>Paenibacillus</taxon>
    </lineage>
</organism>
<dbReference type="EMBL" id="MYFO01000012">
    <property type="protein sequence ID" value="TFE87786.1"/>
    <property type="molecule type" value="Genomic_DNA"/>
</dbReference>
<sequence>MELCYLWIEQYRDGSLREQGLIFDQRYRYALKTDDNGVYTLQVKANSYDLRDFFRVGDEPGPALVGQVTAIVGENGAGKSTILDYIKERLVDREQLSDEALAESRFVYVLRERGEEGDLHRIYRHPALRLEVQKAEGTEFAAERPVSLEPGAIVNLQHTRFVFLSNVYDGKREPAGPNLLNVSTNYLVDEKRRSDAAPIPREGSRHRFGDVKRQVLFSQFVGNHRLPFDTPRQLQVYINRSAHWSRLNEPRYRNYPLAQSIITLSNAFVEQRAAAAKREPDNSHLYFLRFMLEHLTDELLASPFFLQFVDIDVPKRPVVVPHPDFVPAPVPLADFEYLLEELFTALRMHHYADTLELTALFEPMLGLTRMLYKQLSESPLKFDDNQTPYFMLDLDKLGNAGVQEFLGLCEAASGEHELFRFMWRDLSSGQKALFNIYSRLHYVAGFIREEAPLDVVLLIDEGDIYMHPHWQQQFIDNLLQMLPHLFDPSNRKVQLVLTSNSPFVVSDLPNASVIYLQRSADGCRVLDSLDEQPQTFAANIHTLLAHSFFMQEGLIGAFAKRKINEVIHVLVHESAQVAYEQRERLETVLNMIGEPVIRHKIAQMLRDKLAVRDFGVEREIASLKLRLDELERWQRDQNRAN</sequence>
<evidence type="ECO:0000259" key="1">
    <source>
        <dbReference type="Pfam" id="PF13304"/>
    </source>
</evidence>
<evidence type="ECO:0000313" key="2">
    <source>
        <dbReference type="EMBL" id="TFE87786.1"/>
    </source>
</evidence>
<evidence type="ECO:0000313" key="3">
    <source>
        <dbReference type="Proteomes" id="UP000298246"/>
    </source>
</evidence>
<dbReference type="InterPro" id="IPR051396">
    <property type="entry name" value="Bact_Antivir_Def_Nuclease"/>
</dbReference>
<dbReference type="RefSeq" id="WP_134752812.1">
    <property type="nucleotide sequence ID" value="NZ_MYFO02000012.1"/>
</dbReference>
<dbReference type="InterPro" id="IPR027417">
    <property type="entry name" value="P-loop_NTPase"/>
</dbReference>
<reference evidence="2 3" key="1">
    <citation type="submission" date="2017-03" db="EMBL/GenBank/DDBJ databases">
        <title>Isolation of Levoglucosan Utilizing Bacteria.</title>
        <authorList>
            <person name="Arya A.S."/>
        </authorList>
    </citation>
    <scope>NUCLEOTIDE SEQUENCE [LARGE SCALE GENOMIC DNA]</scope>
    <source>
        <strain evidence="2 3">MEC069</strain>
    </source>
</reference>
<dbReference type="OrthoDB" id="9801813at2"/>
<dbReference type="SUPFAM" id="SSF52540">
    <property type="entry name" value="P-loop containing nucleoside triphosphate hydrolases"/>
    <property type="match status" value="1"/>
</dbReference>
<dbReference type="Pfam" id="PF13304">
    <property type="entry name" value="AAA_21"/>
    <property type="match status" value="1"/>
</dbReference>
<comment type="caution">
    <text evidence="2">The sequence shown here is derived from an EMBL/GenBank/DDBJ whole genome shotgun (WGS) entry which is preliminary data.</text>
</comment>
<dbReference type="AlphaFoldDB" id="A0A4Y8Q2S2"/>
<proteinExistence type="predicted"/>
<accession>A0A4Y8Q2S2</accession>
<dbReference type="Proteomes" id="UP000298246">
    <property type="component" value="Unassembled WGS sequence"/>
</dbReference>
<dbReference type="InterPro" id="IPR003959">
    <property type="entry name" value="ATPase_AAA_core"/>
</dbReference>
<dbReference type="Gene3D" id="3.40.50.300">
    <property type="entry name" value="P-loop containing nucleotide triphosphate hydrolases"/>
    <property type="match status" value="2"/>
</dbReference>
<keyword evidence="3" id="KW-1185">Reference proteome</keyword>
<name>A0A4Y8Q2S2_9BACL</name>
<dbReference type="GO" id="GO:0005524">
    <property type="term" value="F:ATP binding"/>
    <property type="evidence" value="ECO:0007669"/>
    <property type="project" value="InterPro"/>
</dbReference>
<protein>
    <recommendedName>
        <fullName evidence="1">ATPase AAA-type core domain-containing protein</fullName>
    </recommendedName>
</protein>
<dbReference type="GO" id="GO:0016887">
    <property type="term" value="F:ATP hydrolysis activity"/>
    <property type="evidence" value="ECO:0007669"/>
    <property type="project" value="InterPro"/>
</dbReference>
<gene>
    <name evidence="2" type="ORF">B5M42_11305</name>
</gene>